<accession>A0A1A5ZY98</accession>
<dbReference type="STRING" id="1296121.A0A1A5ZY98"/>
<keyword evidence="4" id="KW-0560">Oxidoreductase</keyword>
<protein>
    <submittedName>
        <fullName evidence="7">Flavonol synthase</fullName>
    </submittedName>
</protein>
<keyword evidence="9" id="KW-1185">Reference proteome</keyword>
<dbReference type="InterPro" id="IPR027443">
    <property type="entry name" value="IPNS-like_sf"/>
</dbReference>
<dbReference type="GeneID" id="28971251"/>
<evidence type="ECO:0000256" key="1">
    <source>
        <dbReference type="ARBA" id="ARBA00008056"/>
    </source>
</evidence>
<evidence type="ECO:0000259" key="6">
    <source>
        <dbReference type="PROSITE" id="PS51471"/>
    </source>
</evidence>
<dbReference type="InterPro" id="IPR050295">
    <property type="entry name" value="Plant_2OG-oxidoreductases"/>
</dbReference>
<comment type="similarity">
    <text evidence="1 4">Belongs to the iron/ascorbate-dependent oxidoreductase family.</text>
</comment>
<sequence>MPIATSSPAAPFQPPSTQGKPEIPEWDIPPATQADVEFAELHTIDLSLMDSEDPKVVDDLVQMVKKAIKEDGFLYVKNYGISVEQLHRQFAIAQYNHRNISEEDQERLLWHPETGVYSGYKRPYGWKREKQALDGIKHFNFYKPEFDDINRIPNCIHPFFDEITAFCNYMSKSVNRRLLTLLSRVLELDDDFIWRTAQSKEGPTGEGYFRHALFQPLASETKELSKGLRMHGHCDFGMLTLLFSVPVSSLQLWGNDEKWRYVKYEPGALVVNLGETLEILSGGHFKATRHRVFEPPEDQRTFERLSLVIFQSSIGDLMMQPAMESPLIQREGFVNYQGCFKEYKRFRDAGMPVPTNRQWREGQIKDGREVTDVVNNQVGKDRVEINGKLFSKREFFGMTVLLPV</sequence>
<dbReference type="EMBL" id="CP144540">
    <property type="protein sequence ID" value="WWC65503.1"/>
    <property type="molecule type" value="Genomic_DNA"/>
</dbReference>
<keyword evidence="3 4" id="KW-0408">Iron</keyword>
<evidence type="ECO:0000313" key="7">
    <source>
        <dbReference type="EMBL" id="OBR82784.1"/>
    </source>
</evidence>
<dbReference type="SUPFAM" id="SSF51197">
    <property type="entry name" value="Clavaminate synthase-like"/>
    <property type="match status" value="1"/>
</dbReference>
<dbReference type="VEuPathDB" id="FungiDB:I303_07552"/>
<evidence type="ECO:0000256" key="3">
    <source>
        <dbReference type="ARBA" id="ARBA00023004"/>
    </source>
</evidence>
<evidence type="ECO:0000256" key="5">
    <source>
        <dbReference type="SAM" id="MobiDB-lite"/>
    </source>
</evidence>
<evidence type="ECO:0000256" key="2">
    <source>
        <dbReference type="ARBA" id="ARBA00022723"/>
    </source>
</evidence>
<dbReference type="RefSeq" id="XP_018260626.1">
    <property type="nucleotide sequence ID" value="XM_018410816.1"/>
</dbReference>
<feature type="region of interest" description="Disordered" evidence="5">
    <location>
        <begin position="1"/>
        <end position="28"/>
    </location>
</feature>
<gene>
    <name evidence="7" type="ORF">I303_07552</name>
    <name evidence="8" type="ORF">I303_108121</name>
</gene>
<dbReference type="Proteomes" id="UP000078595">
    <property type="component" value="Chromosome 11"/>
</dbReference>
<proteinExistence type="inferred from homology"/>
<dbReference type="Pfam" id="PF03171">
    <property type="entry name" value="2OG-FeII_Oxy"/>
    <property type="match status" value="1"/>
</dbReference>
<evidence type="ECO:0000313" key="9">
    <source>
        <dbReference type="Proteomes" id="UP000078595"/>
    </source>
</evidence>
<dbReference type="OrthoDB" id="406156at2759"/>
<dbReference type="PROSITE" id="PS51471">
    <property type="entry name" value="FE2OG_OXY"/>
    <property type="match status" value="1"/>
</dbReference>
<dbReference type="EMBL" id="KI894035">
    <property type="protein sequence ID" value="OBR82784.1"/>
    <property type="molecule type" value="Genomic_DNA"/>
</dbReference>
<dbReference type="GO" id="GO:0016491">
    <property type="term" value="F:oxidoreductase activity"/>
    <property type="evidence" value="ECO:0007669"/>
    <property type="project" value="UniProtKB-KW"/>
</dbReference>
<name>A0A1A5ZY98_9TREE</name>
<keyword evidence="2 4" id="KW-0479">Metal-binding</keyword>
<dbReference type="PRINTS" id="PR00682">
    <property type="entry name" value="IPNSYNTHASE"/>
</dbReference>
<reference evidence="8" key="2">
    <citation type="submission" date="2013-07" db="EMBL/GenBank/DDBJ databases">
        <authorList>
            <consortium name="The Broad Institute Genome Sequencing Platform"/>
            <person name="Cuomo C."/>
            <person name="Litvintseva A."/>
            <person name="Chen Y."/>
            <person name="Heitman J."/>
            <person name="Sun S."/>
            <person name="Springer D."/>
            <person name="Dromer F."/>
            <person name="Young S.K."/>
            <person name="Zeng Q."/>
            <person name="Gargeya S."/>
            <person name="Fitzgerald M."/>
            <person name="Abouelleil A."/>
            <person name="Alvarado L."/>
            <person name="Berlin A.M."/>
            <person name="Chapman S.B."/>
            <person name="Dewar J."/>
            <person name="Goldberg J."/>
            <person name="Griggs A."/>
            <person name="Gujja S."/>
            <person name="Hansen M."/>
            <person name="Howarth C."/>
            <person name="Imamovic A."/>
            <person name="Larimer J."/>
            <person name="McCowan C."/>
            <person name="Murphy C."/>
            <person name="Pearson M."/>
            <person name="Priest M."/>
            <person name="Roberts A."/>
            <person name="Saif S."/>
            <person name="Shea T."/>
            <person name="Sykes S."/>
            <person name="Wortman J."/>
            <person name="Nusbaum C."/>
            <person name="Birren B."/>
        </authorList>
    </citation>
    <scope>NUCLEOTIDE SEQUENCE</scope>
    <source>
        <strain evidence="8">CBS 10117</strain>
    </source>
</reference>
<reference evidence="7" key="1">
    <citation type="submission" date="2013-07" db="EMBL/GenBank/DDBJ databases">
        <title>The Genome Sequence of Cryptococcus dejecticola CBS10117.</title>
        <authorList>
            <consortium name="The Broad Institute Genome Sequencing Platform"/>
            <person name="Cuomo C."/>
            <person name="Litvintseva A."/>
            <person name="Chen Y."/>
            <person name="Heitman J."/>
            <person name="Sun S."/>
            <person name="Springer D."/>
            <person name="Dromer F."/>
            <person name="Young S.K."/>
            <person name="Zeng Q."/>
            <person name="Gargeya S."/>
            <person name="Fitzgerald M."/>
            <person name="Abouelleil A."/>
            <person name="Alvarado L."/>
            <person name="Berlin A.M."/>
            <person name="Chapman S.B."/>
            <person name="Dewar J."/>
            <person name="Goldberg J."/>
            <person name="Griggs A."/>
            <person name="Gujja S."/>
            <person name="Hansen M."/>
            <person name="Howarth C."/>
            <person name="Imamovic A."/>
            <person name="Larimer J."/>
            <person name="McCowan C."/>
            <person name="Murphy C."/>
            <person name="Pearson M."/>
            <person name="Priest M."/>
            <person name="Roberts A."/>
            <person name="Saif S."/>
            <person name="Shea T."/>
            <person name="Sykes S."/>
            <person name="Wortman J."/>
            <person name="Nusbaum C."/>
            <person name="Birren B."/>
        </authorList>
    </citation>
    <scope>NUCLEOTIDE SEQUENCE [LARGE SCALE GENOMIC DNA]</scope>
    <source>
        <strain evidence="7">CBS 10117</strain>
    </source>
</reference>
<evidence type="ECO:0000256" key="4">
    <source>
        <dbReference type="RuleBase" id="RU003682"/>
    </source>
</evidence>
<dbReference type="AlphaFoldDB" id="A0A1A5ZY98"/>
<dbReference type="GO" id="GO:0046872">
    <property type="term" value="F:metal ion binding"/>
    <property type="evidence" value="ECO:0007669"/>
    <property type="project" value="UniProtKB-KW"/>
</dbReference>
<dbReference type="InterPro" id="IPR026992">
    <property type="entry name" value="DIOX_N"/>
</dbReference>
<dbReference type="PANTHER" id="PTHR47991">
    <property type="entry name" value="OXOGLUTARATE/IRON-DEPENDENT DIOXYGENASE"/>
    <property type="match status" value="1"/>
</dbReference>
<dbReference type="KEGG" id="kdj:28971251"/>
<dbReference type="InterPro" id="IPR044861">
    <property type="entry name" value="IPNS-like_FE2OG_OXY"/>
</dbReference>
<organism evidence="7">
    <name type="scientific">Kwoniella dejecticola CBS 10117</name>
    <dbReference type="NCBI Taxonomy" id="1296121"/>
    <lineage>
        <taxon>Eukaryota</taxon>
        <taxon>Fungi</taxon>
        <taxon>Dikarya</taxon>
        <taxon>Basidiomycota</taxon>
        <taxon>Agaricomycotina</taxon>
        <taxon>Tremellomycetes</taxon>
        <taxon>Tremellales</taxon>
        <taxon>Cryptococcaceae</taxon>
        <taxon>Kwoniella</taxon>
    </lineage>
</organism>
<dbReference type="Gene3D" id="2.60.120.330">
    <property type="entry name" value="B-lactam Antibiotic, Isopenicillin N Synthase, Chain"/>
    <property type="match status" value="1"/>
</dbReference>
<reference evidence="8" key="3">
    <citation type="submission" date="2024-02" db="EMBL/GenBank/DDBJ databases">
        <title>Comparative genomics of Cryptococcus and Kwoniella reveals pathogenesis evolution and contrasting modes of karyotype evolution via chromosome fusion or intercentromeric recombination.</title>
        <authorList>
            <person name="Coelho M.A."/>
            <person name="David-Palma M."/>
            <person name="Shea T."/>
            <person name="Bowers K."/>
            <person name="McGinley-Smith S."/>
            <person name="Mohammad A.W."/>
            <person name="Gnirke A."/>
            <person name="Yurkov A.M."/>
            <person name="Nowrousian M."/>
            <person name="Sun S."/>
            <person name="Cuomo C.A."/>
            <person name="Heitman J."/>
        </authorList>
    </citation>
    <scope>NUCLEOTIDE SEQUENCE</scope>
    <source>
        <strain evidence="8">CBS 10117</strain>
    </source>
</reference>
<evidence type="ECO:0000313" key="8">
    <source>
        <dbReference type="EMBL" id="WWC65503.1"/>
    </source>
</evidence>
<dbReference type="InterPro" id="IPR005123">
    <property type="entry name" value="Oxoglu/Fe-dep_dioxygenase_dom"/>
</dbReference>
<feature type="domain" description="Fe2OG dioxygenase" evidence="6">
    <location>
        <begin position="208"/>
        <end position="313"/>
    </location>
</feature>
<dbReference type="Pfam" id="PF14226">
    <property type="entry name" value="DIOX_N"/>
    <property type="match status" value="1"/>
</dbReference>